<reference evidence="2 3" key="1">
    <citation type="submission" date="2014-04" db="EMBL/GenBank/DDBJ databases">
        <authorList>
            <consortium name="DOE Joint Genome Institute"/>
            <person name="Kuo A."/>
            <person name="Tarkka M."/>
            <person name="Buscot F."/>
            <person name="Kohler A."/>
            <person name="Nagy L.G."/>
            <person name="Floudas D."/>
            <person name="Copeland A."/>
            <person name="Barry K.W."/>
            <person name="Cichocki N."/>
            <person name="Veneault-Fourrey C."/>
            <person name="LaButti K."/>
            <person name="Lindquist E.A."/>
            <person name="Lipzen A."/>
            <person name="Lundell T."/>
            <person name="Morin E."/>
            <person name="Murat C."/>
            <person name="Sun H."/>
            <person name="Tunlid A."/>
            <person name="Henrissat B."/>
            <person name="Grigoriev I.V."/>
            <person name="Hibbett D.S."/>
            <person name="Martin F."/>
            <person name="Nordberg H.P."/>
            <person name="Cantor M.N."/>
            <person name="Hua S.X."/>
        </authorList>
    </citation>
    <scope>NUCLEOTIDE SEQUENCE [LARGE SCALE GENOMIC DNA]</scope>
    <source>
        <strain evidence="2 3">F 1598</strain>
    </source>
</reference>
<feature type="compositionally biased region" description="Basic and acidic residues" evidence="1">
    <location>
        <begin position="190"/>
        <end position="199"/>
    </location>
</feature>
<gene>
    <name evidence="2" type="ORF">PILCRDRAFT_826765</name>
</gene>
<dbReference type="Proteomes" id="UP000054166">
    <property type="component" value="Unassembled WGS sequence"/>
</dbReference>
<protein>
    <submittedName>
        <fullName evidence="2">Uncharacterized protein</fullName>
    </submittedName>
</protein>
<accession>A0A0C3F7N7</accession>
<feature type="compositionally biased region" description="Basic residues" evidence="1">
    <location>
        <begin position="127"/>
        <end position="139"/>
    </location>
</feature>
<organism evidence="2 3">
    <name type="scientific">Piloderma croceum (strain F 1598)</name>
    <dbReference type="NCBI Taxonomy" id="765440"/>
    <lineage>
        <taxon>Eukaryota</taxon>
        <taxon>Fungi</taxon>
        <taxon>Dikarya</taxon>
        <taxon>Basidiomycota</taxon>
        <taxon>Agaricomycotina</taxon>
        <taxon>Agaricomycetes</taxon>
        <taxon>Agaricomycetidae</taxon>
        <taxon>Atheliales</taxon>
        <taxon>Atheliaceae</taxon>
        <taxon>Piloderma</taxon>
    </lineage>
</organism>
<keyword evidence="3" id="KW-1185">Reference proteome</keyword>
<dbReference type="OrthoDB" id="5582146at2759"/>
<proteinExistence type="predicted"/>
<feature type="compositionally biased region" description="Polar residues" evidence="1">
    <location>
        <begin position="176"/>
        <end position="187"/>
    </location>
</feature>
<evidence type="ECO:0000313" key="2">
    <source>
        <dbReference type="EMBL" id="KIM75934.1"/>
    </source>
</evidence>
<dbReference type="HOGENOM" id="CLU_733864_0_0_1"/>
<feature type="region of interest" description="Disordered" evidence="1">
    <location>
        <begin position="109"/>
        <end position="216"/>
    </location>
</feature>
<reference evidence="3" key="2">
    <citation type="submission" date="2015-01" db="EMBL/GenBank/DDBJ databases">
        <title>Evolutionary Origins and Diversification of the Mycorrhizal Mutualists.</title>
        <authorList>
            <consortium name="DOE Joint Genome Institute"/>
            <consortium name="Mycorrhizal Genomics Consortium"/>
            <person name="Kohler A."/>
            <person name="Kuo A."/>
            <person name="Nagy L.G."/>
            <person name="Floudas D."/>
            <person name="Copeland A."/>
            <person name="Barry K.W."/>
            <person name="Cichocki N."/>
            <person name="Veneault-Fourrey C."/>
            <person name="LaButti K."/>
            <person name="Lindquist E.A."/>
            <person name="Lipzen A."/>
            <person name="Lundell T."/>
            <person name="Morin E."/>
            <person name="Murat C."/>
            <person name="Riley R."/>
            <person name="Ohm R."/>
            <person name="Sun H."/>
            <person name="Tunlid A."/>
            <person name="Henrissat B."/>
            <person name="Grigoriev I.V."/>
            <person name="Hibbett D.S."/>
            <person name="Martin F."/>
        </authorList>
    </citation>
    <scope>NUCLEOTIDE SEQUENCE [LARGE SCALE GENOMIC DNA]</scope>
    <source>
        <strain evidence="3">F 1598</strain>
    </source>
</reference>
<sequence length="377" mass="40723">MMSGLGDLPTPGTPPFFPALLASIRAAAPGLPLDPVVMQALLLCLLAGDKNLILRTREEDVPSVSKLAASTLTSVFGYSTHKLKIRADSKQQTPPEFLRSLFLHSATPAPSSLSVSDDLGNASTTSARHKTVQKRRPRSRPSPPGGTISTTQRQLFQRSHSYPADDPASPLDATGLPSNLNSSSFASRIQHPDSLKTDLQRPVLRPPGVHTDPTPSLQRHFSYDALTLPSALVVTGLEDAGMPAQRSLLKVLSEKRVILEDDEGEWVWNLPDGFIVVYICVADPRERPAIHKSLLDRFAMSTTITLHPSTQQAIRYTLLHHRSHSTSPSIISPSAPIFPDTLLKSLRLLASSPPLFSLLSSATSPAAGRDTSDRSSP</sequence>
<name>A0A0C3F7N7_PILCF</name>
<feature type="compositionally biased region" description="Polar residues" evidence="1">
    <location>
        <begin position="147"/>
        <end position="160"/>
    </location>
</feature>
<evidence type="ECO:0000256" key="1">
    <source>
        <dbReference type="SAM" id="MobiDB-lite"/>
    </source>
</evidence>
<evidence type="ECO:0000313" key="3">
    <source>
        <dbReference type="Proteomes" id="UP000054166"/>
    </source>
</evidence>
<dbReference type="InParanoid" id="A0A0C3F7N7"/>
<dbReference type="AlphaFoldDB" id="A0A0C3F7N7"/>
<dbReference type="EMBL" id="KN833040">
    <property type="protein sequence ID" value="KIM75934.1"/>
    <property type="molecule type" value="Genomic_DNA"/>
</dbReference>
<feature type="compositionally biased region" description="Polar residues" evidence="1">
    <location>
        <begin position="109"/>
        <end position="126"/>
    </location>
</feature>